<dbReference type="AlphaFoldDB" id="A0A8H5GJQ1"/>
<keyword evidence="12" id="KW-0472">Membrane</keyword>
<evidence type="ECO:0000256" key="4">
    <source>
        <dbReference type="ARBA" id="ARBA00010617"/>
    </source>
</evidence>
<dbReference type="GO" id="GO:0004497">
    <property type="term" value="F:monooxygenase activity"/>
    <property type="evidence" value="ECO:0007669"/>
    <property type="project" value="UniProtKB-KW"/>
</dbReference>
<dbReference type="InterPro" id="IPR001128">
    <property type="entry name" value="Cyt_P450"/>
</dbReference>
<feature type="binding site" description="axial binding residue" evidence="13">
    <location>
        <position position="498"/>
    </location>
    <ligand>
        <name>heme</name>
        <dbReference type="ChEBI" id="CHEBI:30413"/>
    </ligand>
    <ligandPart>
        <name>Fe</name>
        <dbReference type="ChEBI" id="CHEBI:18248"/>
    </ligandPart>
</feature>
<evidence type="ECO:0000256" key="6">
    <source>
        <dbReference type="ARBA" id="ARBA00022692"/>
    </source>
</evidence>
<evidence type="ECO:0000256" key="8">
    <source>
        <dbReference type="ARBA" id="ARBA00022989"/>
    </source>
</evidence>
<dbReference type="InterPro" id="IPR017972">
    <property type="entry name" value="Cyt_P450_CS"/>
</dbReference>
<dbReference type="SUPFAM" id="SSF48264">
    <property type="entry name" value="Cytochrome P450"/>
    <property type="match status" value="1"/>
</dbReference>
<keyword evidence="8" id="KW-1133">Transmembrane helix</keyword>
<reference evidence="16 17" key="1">
    <citation type="journal article" date="2020" name="ISME J.">
        <title>Uncovering the hidden diversity of litter-decomposition mechanisms in mushroom-forming fungi.</title>
        <authorList>
            <person name="Floudas D."/>
            <person name="Bentzer J."/>
            <person name="Ahren D."/>
            <person name="Johansson T."/>
            <person name="Persson P."/>
            <person name="Tunlid A."/>
        </authorList>
    </citation>
    <scope>NUCLEOTIDE SEQUENCE [LARGE SCALE GENOMIC DNA]</scope>
    <source>
        <strain evidence="16 17">CBS 291.85</strain>
    </source>
</reference>
<dbReference type="Gene3D" id="1.10.630.10">
    <property type="entry name" value="Cytochrome P450"/>
    <property type="match status" value="1"/>
</dbReference>
<dbReference type="OrthoDB" id="1470350at2759"/>
<dbReference type="InterPro" id="IPR036396">
    <property type="entry name" value="Cyt_P450_sf"/>
</dbReference>
<sequence length="565" mass="63160">MEAPNIFIFMDAVRISVAVFTIFVVSRFFKFYNSLKRTHSLPGRRPPFQPFGLPGALLPTTSWNLGPDMHWINRKSMYSQHAQVVSIVPWLIGPSSIWSNNLDVARQVTAGGHKSDWIKPEEASQALLVWGMNLVASEGQVWRRHRRVVGPAFNSKLYKFVWEEAVKTYKDMIVTEGWAHNNNNNIPCAQDLTFKYALLLIGKCGFGFNFTWADPPQSSSSAPGSQSRMPVQEAIRIVADSNLLFALAPKWCRNLPLESIRHASRAHDELDAFMHEQVAQRRAVYQGQHSHGSTDTADTPNDIFSLLIAANEAEAESKYRLSEEELIGNVFVMLFAGHETTAHTLAAALGFLAVYEEIQEEVYEEVKDVLPGDSNSDPEYEECYSKLIKTAACFFEAVRMSAAGHVLVRQSTCDTVLNIPVSGSGSGSRESTESGSGSNEMKPIPIPKGVNVVIDMVGVQYNPRYFPDPYTYKPSRWYEMGNNDSEAFSGFSIGPRACVGRRFAITEAVCFIACLLRDYRVEPLLGVKSDGTKETRTEWRERVLDGKIVLTLGVKDVPLRFVPRV</sequence>
<dbReference type="EMBL" id="JAACJM010000025">
    <property type="protein sequence ID" value="KAF5365981.1"/>
    <property type="molecule type" value="Genomic_DNA"/>
</dbReference>
<dbReference type="Pfam" id="PF00067">
    <property type="entry name" value="p450"/>
    <property type="match status" value="2"/>
</dbReference>
<dbReference type="Proteomes" id="UP000559256">
    <property type="component" value="Unassembled WGS sequence"/>
</dbReference>
<keyword evidence="17" id="KW-1185">Reference proteome</keyword>
<feature type="region of interest" description="Disordered" evidence="15">
    <location>
        <begin position="422"/>
        <end position="442"/>
    </location>
</feature>
<gene>
    <name evidence="16" type="ORF">D9758_006676</name>
</gene>
<comment type="subcellular location">
    <subcellularLocation>
        <location evidence="2">Membrane</location>
    </subcellularLocation>
</comment>
<keyword evidence="7 13" id="KW-0479">Metal-binding</keyword>
<dbReference type="InterPro" id="IPR002401">
    <property type="entry name" value="Cyt_P450_E_grp-I"/>
</dbReference>
<evidence type="ECO:0000256" key="3">
    <source>
        <dbReference type="ARBA" id="ARBA00004721"/>
    </source>
</evidence>
<evidence type="ECO:0000256" key="13">
    <source>
        <dbReference type="PIRSR" id="PIRSR602401-1"/>
    </source>
</evidence>
<evidence type="ECO:0000256" key="15">
    <source>
        <dbReference type="SAM" id="MobiDB-lite"/>
    </source>
</evidence>
<evidence type="ECO:0000256" key="7">
    <source>
        <dbReference type="ARBA" id="ARBA00022723"/>
    </source>
</evidence>
<dbReference type="PRINTS" id="PR00385">
    <property type="entry name" value="P450"/>
</dbReference>
<evidence type="ECO:0000256" key="9">
    <source>
        <dbReference type="ARBA" id="ARBA00023002"/>
    </source>
</evidence>
<dbReference type="InterPro" id="IPR050121">
    <property type="entry name" value="Cytochrome_P450_monoxygenase"/>
</dbReference>
<comment type="pathway">
    <text evidence="3">Secondary metabolite biosynthesis; terpenoid biosynthesis.</text>
</comment>
<comment type="cofactor">
    <cofactor evidence="1 13">
        <name>heme</name>
        <dbReference type="ChEBI" id="CHEBI:30413"/>
    </cofactor>
</comment>
<evidence type="ECO:0000313" key="16">
    <source>
        <dbReference type="EMBL" id="KAF5365981.1"/>
    </source>
</evidence>
<comment type="caution">
    <text evidence="16">The sequence shown here is derived from an EMBL/GenBank/DDBJ whole genome shotgun (WGS) entry which is preliminary data.</text>
</comment>
<evidence type="ECO:0000256" key="5">
    <source>
        <dbReference type="ARBA" id="ARBA00022617"/>
    </source>
</evidence>
<dbReference type="PRINTS" id="PR00463">
    <property type="entry name" value="EP450I"/>
</dbReference>
<dbReference type="GO" id="GO:0005506">
    <property type="term" value="F:iron ion binding"/>
    <property type="evidence" value="ECO:0007669"/>
    <property type="project" value="InterPro"/>
</dbReference>
<dbReference type="PROSITE" id="PS00086">
    <property type="entry name" value="CYTOCHROME_P450"/>
    <property type="match status" value="1"/>
</dbReference>
<dbReference type="GO" id="GO:0016020">
    <property type="term" value="C:membrane"/>
    <property type="evidence" value="ECO:0007669"/>
    <property type="project" value="UniProtKB-SubCell"/>
</dbReference>
<name>A0A8H5GJQ1_9AGAR</name>
<evidence type="ECO:0000256" key="2">
    <source>
        <dbReference type="ARBA" id="ARBA00004370"/>
    </source>
</evidence>
<dbReference type="GO" id="GO:0020037">
    <property type="term" value="F:heme binding"/>
    <property type="evidence" value="ECO:0007669"/>
    <property type="project" value="InterPro"/>
</dbReference>
<proteinExistence type="inferred from homology"/>
<evidence type="ECO:0000256" key="1">
    <source>
        <dbReference type="ARBA" id="ARBA00001971"/>
    </source>
</evidence>
<evidence type="ECO:0000256" key="14">
    <source>
        <dbReference type="RuleBase" id="RU000461"/>
    </source>
</evidence>
<keyword evidence="5 13" id="KW-0349">Heme</keyword>
<evidence type="ECO:0000256" key="10">
    <source>
        <dbReference type="ARBA" id="ARBA00023004"/>
    </source>
</evidence>
<accession>A0A8H5GJQ1</accession>
<organism evidence="16 17">
    <name type="scientific">Tetrapyrgos nigripes</name>
    <dbReference type="NCBI Taxonomy" id="182062"/>
    <lineage>
        <taxon>Eukaryota</taxon>
        <taxon>Fungi</taxon>
        <taxon>Dikarya</taxon>
        <taxon>Basidiomycota</taxon>
        <taxon>Agaricomycotina</taxon>
        <taxon>Agaricomycetes</taxon>
        <taxon>Agaricomycetidae</taxon>
        <taxon>Agaricales</taxon>
        <taxon>Marasmiineae</taxon>
        <taxon>Marasmiaceae</taxon>
        <taxon>Tetrapyrgos</taxon>
    </lineage>
</organism>
<evidence type="ECO:0000256" key="12">
    <source>
        <dbReference type="ARBA" id="ARBA00023136"/>
    </source>
</evidence>
<protein>
    <recommendedName>
        <fullName evidence="18">Cytochrome P450</fullName>
    </recommendedName>
</protein>
<evidence type="ECO:0000313" key="17">
    <source>
        <dbReference type="Proteomes" id="UP000559256"/>
    </source>
</evidence>
<dbReference type="PANTHER" id="PTHR24305">
    <property type="entry name" value="CYTOCHROME P450"/>
    <property type="match status" value="1"/>
</dbReference>
<dbReference type="GO" id="GO:0016705">
    <property type="term" value="F:oxidoreductase activity, acting on paired donors, with incorporation or reduction of molecular oxygen"/>
    <property type="evidence" value="ECO:0007669"/>
    <property type="project" value="InterPro"/>
</dbReference>
<evidence type="ECO:0000256" key="11">
    <source>
        <dbReference type="ARBA" id="ARBA00023033"/>
    </source>
</evidence>
<keyword evidence="9 14" id="KW-0560">Oxidoreductase</keyword>
<comment type="similarity">
    <text evidence="4 14">Belongs to the cytochrome P450 family.</text>
</comment>
<keyword evidence="6" id="KW-0812">Transmembrane</keyword>
<keyword evidence="11 14" id="KW-0503">Monooxygenase</keyword>
<feature type="compositionally biased region" description="Low complexity" evidence="15">
    <location>
        <begin position="427"/>
        <end position="438"/>
    </location>
</feature>
<dbReference type="PANTHER" id="PTHR24305:SF166">
    <property type="entry name" value="CYTOCHROME P450 12A4, MITOCHONDRIAL-RELATED"/>
    <property type="match status" value="1"/>
</dbReference>
<keyword evidence="10 13" id="KW-0408">Iron</keyword>
<evidence type="ECO:0008006" key="18">
    <source>
        <dbReference type="Google" id="ProtNLM"/>
    </source>
</evidence>